<organism evidence="2 3">
    <name type="scientific">Brassica rapa subsp. trilocularis</name>
    <dbReference type="NCBI Taxonomy" id="1813537"/>
    <lineage>
        <taxon>Eukaryota</taxon>
        <taxon>Viridiplantae</taxon>
        <taxon>Streptophyta</taxon>
        <taxon>Embryophyta</taxon>
        <taxon>Tracheophyta</taxon>
        <taxon>Spermatophyta</taxon>
        <taxon>Magnoliopsida</taxon>
        <taxon>eudicotyledons</taxon>
        <taxon>Gunneridae</taxon>
        <taxon>Pentapetalae</taxon>
        <taxon>rosids</taxon>
        <taxon>malvids</taxon>
        <taxon>Brassicales</taxon>
        <taxon>Brassicaceae</taxon>
        <taxon>Brassiceae</taxon>
        <taxon>Brassica</taxon>
    </lineage>
</organism>
<feature type="region of interest" description="Disordered" evidence="1">
    <location>
        <begin position="34"/>
        <end position="99"/>
    </location>
</feature>
<dbReference type="Proteomes" id="UP000823674">
    <property type="component" value="Unassembled WGS sequence"/>
</dbReference>
<feature type="compositionally biased region" description="Basic and acidic residues" evidence="1">
    <location>
        <begin position="45"/>
        <end position="63"/>
    </location>
</feature>
<feature type="compositionally biased region" description="Basic and acidic residues" evidence="1">
    <location>
        <begin position="178"/>
        <end position="201"/>
    </location>
</feature>
<accession>A0ABQ7KHT0</accession>
<evidence type="ECO:0000313" key="2">
    <source>
        <dbReference type="EMBL" id="KAG5374019.1"/>
    </source>
</evidence>
<proteinExistence type="predicted"/>
<dbReference type="EMBL" id="JADBGQ010000051">
    <property type="protein sequence ID" value="KAG5374019.1"/>
    <property type="molecule type" value="Genomic_DNA"/>
</dbReference>
<protein>
    <submittedName>
        <fullName evidence="2">Uncharacterized protein</fullName>
    </submittedName>
</protein>
<feature type="region of interest" description="Disordered" evidence="1">
    <location>
        <begin position="173"/>
        <end position="201"/>
    </location>
</feature>
<keyword evidence="3" id="KW-1185">Reference proteome</keyword>
<gene>
    <name evidence="2" type="primary">A01p044120.1_BraROA</name>
    <name evidence="2" type="ORF">IGI04_042655</name>
</gene>
<sequence length="302" mass="35020">MRLLNHGDQILAVRYEALTCPVFLYIKTELIQTQKDPSQTTTAKRSSDDGDEIERRWRRDRATTAKRSSYDGDSEEIKQRRRRDRATTVTKSSDDGDEIECIPRSRRDRVMTVKSSKNHKLTTAILTMVTLTKTTRKRSSLSLVMTSLWKEHPVTTNSNHTIRFKISSQKMWSTPHDSPLHDSPLHDSRLHDSPLHDSPLHDSHLHDSLQLDSNEFCTTLKLPGRVYEAVETPDNPKVIIHYSKIDYIEKVEDILGKEEFSLIENSQIGSILKLVKRNRVQFSEELFHFLMQRRVLTQGEDL</sequence>
<name>A0ABQ7KHT0_BRACM</name>
<evidence type="ECO:0000256" key="1">
    <source>
        <dbReference type="SAM" id="MobiDB-lite"/>
    </source>
</evidence>
<comment type="caution">
    <text evidence="2">The sequence shown here is derived from an EMBL/GenBank/DDBJ whole genome shotgun (WGS) entry which is preliminary data.</text>
</comment>
<reference evidence="2 3" key="1">
    <citation type="submission" date="2021-03" db="EMBL/GenBank/DDBJ databases">
        <authorList>
            <person name="King G.J."/>
            <person name="Bancroft I."/>
            <person name="Baten A."/>
            <person name="Bloomfield J."/>
            <person name="Borpatragohain P."/>
            <person name="He Z."/>
            <person name="Irish N."/>
            <person name="Irwin J."/>
            <person name="Liu K."/>
            <person name="Mauleon R.P."/>
            <person name="Moore J."/>
            <person name="Morris R."/>
            <person name="Ostergaard L."/>
            <person name="Wang B."/>
            <person name="Wells R."/>
        </authorList>
    </citation>
    <scope>NUCLEOTIDE SEQUENCE [LARGE SCALE GENOMIC DNA]</scope>
    <source>
        <strain evidence="2">R-o-18</strain>
        <tissue evidence="2">Leaf</tissue>
    </source>
</reference>
<feature type="compositionally biased region" description="Polar residues" evidence="1">
    <location>
        <begin position="34"/>
        <end position="44"/>
    </location>
</feature>
<evidence type="ECO:0000313" key="3">
    <source>
        <dbReference type="Proteomes" id="UP000823674"/>
    </source>
</evidence>